<evidence type="ECO:0000256" key="3">
    <source>
        <dbReference type="ARBA" id="ARBA00023163"/>
    </source>
</evidence>
<dbReference type="Proteomes" id="UP000243528">
    <property type="component" value="Unassembled WGS sequence"/>
</dbReference>
<evidence type="ECO:0000313" key="6">
    <source>
        <dbReference type="Proteomes" id="UP000243528"/>
    </source>
</evidence>
<evidence type="ECO:0000256" key="2">
    <source>
        <dbReference type="ARBA" id="ARBA00023125"/>
    </source>
</evidence>
<dbReference type="PANTHER" id="PTHR43537">
    <property type="entry name" value="TRANSCRIPTIONAL REGULATOR, GNTR FAMILY"/>
    <property type="match status" value="1"/>
</dbReference>
<evidence type="ECO:0000256" key="1">
    <source>
        <dbReference type="ARBA" id="ARBA00023015"/>
    </source>
</evidence>
<dbReference type="InterPro" id="IPR011711">
    <property type="entry name" value="GntR_C"/>
</dbReference>
<proteinExistence type="predicted"/>
<evidence type="ECO:0000259" key="4">
    <source>
        <dbReference type="PROSITE" id="PS50949"/>
    </source>
</evidence>
<dbReference type="PROSITE" id="PS50949">
    <property type="entry name" value="HTH_GNTR"/>
    <property type="match status" value="1"/>
</dbReference>
<dbReference type="EMBL" id="PYGE01000001">
    <property type="protein sequence ID" value="PSL08418.1"/>
    <property type="molecule type" value="Genomic_DNA"/>
</dbReference>
<dbReference type="RefSeq" id="WP_106535470.1">
    <property type="nucleotide sequence ID" value="NZ_ML142897.1"/>
</dbReference>
<protein>
    <submittedName>
        <fullName evidence="5">GntR family transcriptional regulator</fullName>
    </submittedName>
</protein>
<sequence length="243" mass="26475">MWKSVNEAGSVAQRIVAQIEQLLESKELKAGDRLPTERDLAQLVGASRPSVREAVRILQARGRLEVKHGLGVFVLEPAPSTDLGAALRNTDLDVDELFSMREVLEVPAARWAADRITPEQVAQLRAVLDDLDAAFDTDPADFRQLATLDATFHLTIADIADNRFLRQTSHVLHDILISGMKTTLLIPGRREKSRDQHDRILGALEANDAAAAARAARTHIRSAQRAALDRLAAESDSAADAAG</sequence>
<dbReference type="CDD" id="cd07377">
    <property type="entry name" value="WHTH_GntR"/>
    <property type="match status" value="1"/>
</dbReference>
<dbReference type="GO" id="GO:0003700">
    <property type="term" value="F:DNA-binding transcription factor activity"/>
    <property type="evidence" value="ECO:0007669"/>
    <property type="project" value="InterPro"/>
</dbReference>
<accession>A0A2P8EG19</accession>
<name>A0A2P8EG19_9ACTN</name>
<reference evidence="5 6" key="1">
    <citation type="submission" date="2018-03" db="EMBL/GenBank/DDBJ databases">
        <title>Genomic Encyclopedia of Archaeal and Bacterial Type Strains, Phase II (KMG-II): from individual species to whole genera.</title>
        <authorList>
            <person name="Goeker M."/>
        </authorList>
    </citation>
    <scope>NUCLEOTIDE SEQUENCE [LARGE SCALE GENOMIC DNA]</scope>
    <source>
        <strain evidence="5 6">DSM 45211</strain>
    </source>
</reference>
<gene>
    <name evidence="5" type="ORF">CLV30_101390</name>
</gene>
<dbReference type="SUPFAM" id="SSF48008">
    <property type="entry name" value="GntR ligand-binding domain-like"/>
    <property type="match status" value="1"/>
</dbReference>
<keyword evidence="1" id="KW-0805">Transcription regulation</keyword>
<dbReference type="SUPFAM" id="SSF46785">
    <property type="entry name" value="Winged helix' DNA-binding domain"/>
    <property type="match status" value="1"/>
</dbReference>
<dbReference type="AlphaFoldDB" id="A0A2P8EG19"/>
<dbReference type="PANTHER" id="PTHR43537:SF5">
    <property type="entry name" value="UXU OPERON TRANSCRIPTIONAL REGULATOR"/>
    <property type="match status" value="1"/>
</dbReference>
<feature type="domain" description="HTH gntR-type" evidence="4">
    <location>
        <begin position="9"/>
        <end position="77"/>
    </location>
</feature>
<organism evidence="5 6">
    <name type="scientific">Haloactinopolyspora alba</name>
    <dbReference type="NCBI Taxonomy" id="648780"/>
    <lineage>
        <taxon>Bacteria</taxon>
        <taxon>Bacillati</taxon>
        <taxon>Actinomycetota</taxon>
        <taxon>Actinomycetes</taxon>
        <taxon>Jiangellales</taxon>
        <taxon>Jiangellaceae</taxon>
        <taxon>Haloactinopolyspora</taxon>
    </lineage>
</organism>
<dbReference type="SMART" id="SM00895">
    <property type="entry name" value="FCD"/>
    <property type="match status" value="1"/>
</dbReference>
<dbReference type="InterPro" id="IPR036390">
    <property type="entry name" value="WH_DNA-bd_sf"/>
</dbReference>
<dbReference type="InterPro" id="IPR036388">
    <property type="entry name" value="WH-like_DNA-bd_sf"/>
</dbReference>
<dbReference type="OrthoDB" id="155424at2"/>
<dbReference type="Pfam" id="PF07729">
    <property type="entry name" value="FCD"/>
    <property type="match status" value="1"/>
</dbReference>
<keyword evidence="6" id="KW-1185">Reference proteome</keyword>
<evidence type="ECO:0000313" key="5">
    <source>
        <dbReference type="EMBL" id="PSL08418.1"/>
    </source>
</evidence>
<dbReference type="InterPro" id="IPR008920">
    <property type="entry name" value="TF_FadR/GntR_C"/>
</dbReference>
<comment type="caution">
    <text evidence="5">The sequence shown here is derived from an EMBL/GenBank/DDBJ whole genome shotgun (WGS) entry which is preliminary data.</text>
</comment>
<dbReference type="Gene3D" id="1.20.120.530">
    <property type="entry name" value="GntR ligand-binding domain-like"/>
    <property type="match status" value="1"/>
</dbReference>
<dbReference type="Pfam" id="PF00392">
    <property type="entry name" value="GntR"/>
    <property type="match status" value="1"/>
</dbReference>
<dbReference type="SMART" id="SM00345">
    <property type="entry name" value="HTH_GNTR"/>
    <property type="match status" value="1"/>
</dbReference>
<dbReference type="Gene3D" id="1.10.10.10">
    <property type="entry name" value="Winged helix-like DNA-binding domain superfamily/Winged helix DNA-binding domain"/>
    <property type="match status" value="1"/>
</dbReference>
<dbReference type="InterPro" id="IPR000524">
    <property type="entry name" value="Tscrpt_reg_HTH_GntR"/>
</dbReference>
<dbReference type="GO" id="GO:0003677">
    <property type="term" value="F:DNA binding"/>
    <property type="evidence" value="ECO:0007669"/>
    <property type="project" value="UniProtKB-KW"/>
</dbReference>
<dbReference type="PRINTS" id="PR00035">
    <property type="entry name" value="HTHGNTR"/>
</dbReference>
<keyword evidence="3" id="KW-0804">Transcription</keyword>
<keyword evidence="2" id="KW-0238">DNA-binding</keyword>